<sequence>MVVCVSLLQAILHSKCRETFACAGEAKFSVSDGWGDGCWHGKYWSMDAMILVFSAGVFAGAMNALAGGGSFVSLPALIAVGVPPVHANTSSTVALFPGGLASAWAYRDGLRPVGSVSLRALLLATLCGGLVGAYLLLRTSSAAFTFVLPWLLLVASVALAFGRRIGEAMRTRWHIHASAVLAVQFVLGIYGGYFGGAVGIMMIAVWRLLDNCDLKHLNADRTLLVSAANAVAVVAFIAANAVRWPETLIMLMGAIIGGYSGARIGRRAPPGTIRTITLLVTFCITLAFFVKTYAATLLIR</sequence>
<dbReference type="InterPro" id="IPR002781">
    <property type="entry name" value="TM_pro_TauE-like"/>
</dbReference>
<dbReference type="Proteomes" id="UP000257139">
    <property type="component" value="Unassembled WGS sequence"/>
</dbReference>
<dbReference type="Pfam" id="PF01925">
    <property type="entry name" value="TauE"/>
    <property type="match status" value="1"/>
</dbReference>
<feature type="transmembrane region" description="Helical" evidence="8">
    <location>
        <begin position="223"/>
        <end position="241"/>
    </location>
</feature>
<comment type="subcellular location">
    <subcellularLocation>
        <location evidence="1 8">Cell membrane</location>
        <topology evidence="1 8">Multi-pass membrane protein</topology>
    </subcellularLocation>
</comment>
<gene>
    <name evidence="9" type="ORF">CBM2594_U10248</name>
</gene>
<feature type="transmembrane region" description="Helical" evidence="8">
    <location>
        <begin position="276"/>
        <end position="299"/>
    </location>
</feature>
<feature type="transmembrane region" description="Helical" evidence="8">
    <location>
        <begin position="143"/>
        <end position="161"/>
    </location>
</feature>
<evidence type="ECO:0000256" key="8">
    <source>
        <dbReference type="RuleBase" id="RU363041"/>
    </source>
</evidence>
<protein>
    <recommendedName>
        <fullName evidence="8">Probable membrane transporter protein</fullName>
    </recommendedName>
</protein>
<reference evidence="9 10" key="1">
    <citation type="submission" date="2018-01" db="EMBL/GenBank/DDBJ databases">
        <authorList>
            <person name="Clerissi C."/>
        </authorList>
    </citation>
    <scope>NUCLEOTIDE SEQUENCE [LARGE SCALE GENOMIC DNA]</scope>
    <source>
        <strain evidence="9">Cupriavidus taiwanensis STM 6021</strain>
    </source>
</reference>
<keyword evidence="4 8" id="KW-1003">Cell membrane</keyword>
<evidence type="ECO:0000256" key="2">
    <source>
        <dbReference type="ARBA" id="ARBA00009142"/>
    </source>
</evidence>
<feature type="transmembrane region" description="Helical" evidence="8">
    <location>
        <begin position="118"/>
        <end position="137"/>
    </location>
</feature>
<dbReference type="PANTHER" id="PTHR30269:SF0">
    <property type="entry name" value="MEMBRANE TRANSPORTER PROTEIN YFCA-RELATED"/>
    <property type="match status" value="1"/>
</dbReference>
<organism evidence="9 10">
    <name type="scientific">Cupriavidus taiwanensis</name>
    <dbReference type="NCBI Taxonomy" id="164546"/>
    <lineage>
        <taxon>Bacteria</taxon>
        <taxon>Pseudomonadati</taxon>
        <taxon>Pseudomonadota</taxon>
        <taxon>Betaproteobacteria</taxon>
        <taxon>Burkholderiales</taxon>
        <taxon>Burkholderiaceae</taxon>
        <taxon>Cupriavidus</taxon>
    </lineage>
</organism>
<evidence type="ECO:0000256" key="4">
    <source>
        <dbReference type="ARBA" id="ARBA00022475"/>
    </source>
</evidence>
<comment type="similarity">
    <text evidence="2 8">Belongs to the 4-toluene sulfonate uptake permease (TSUP) (TC 2.A.102) family.</text>
</comment>
<evidence type="ECO:0000256" key="5">
    <source>
        <dbReference type="ARBA" id="ARBA00022692"/>
    </source>
</evidence>
<dbReference type="PANTHER" id="PTHR30269">
    <property type="entry name" value="TRANSMEMBRANE PROTEIN YFCA"/>
    <property type="match status" value="1"/>
</dbReference>
<evidence type="ECO:0000313" key="10">
    <source>
        <dbReference type="Proteomes" id="UP000257139"/>
    </source>
</evidence>
<dbReference type="EMBL" id="OGUU01000045">
    <property type="protein sequence ID" value="SPC25747.1"/>
    <property type="molecule type" value="Genomic_DNA"/>
</dbReference>
<keyword evidence="6 8" id="KW-1133">Transmembrane helix</keyword>
<feature type="transmembrane region" description="Helical" evidence="8">
    <location>
        <begin position="85"/>
        <end position="106"/>
    </location>
</feature>
<evidence type="ECO:0000313" key="9">
    <source>
        <dbReference type="EMBL" id="SPC25747.1"/>
    </source>
</evidence>
<keyword evidence="3" id="KW-0813">Transport</keyword>
<name>A0A7Z7JFP7_9BURK</name>
<comment type="caution">
    <text evidence="9">The sequence shown here is derived from an EMBL/GenBank/DDBJ whole genome shotgun (WGS) entry which is preliminary data.</text>
</comment>
<dbReference type="AlphaFoldDB" id="A0A7Z7JFP7"/>
<proteinExistence type="inferred from homology"/>
<evidence type="ECO:0000256" key="6">
    <source>
        <dbReference type="ARBA" id="ARBA00022989"/>
    </source>
</evidence>
<evidence type="ECO:0000256" key="3">
    <source>
        <dbReference type="ARBA" id="ARBA00022448"/>
    </source>
</evidence>
<dbReference type="GO" id="GO:0005886">
    <property type="term" value="C:plasma membrane"/>
    <property type="evidence" value="ECO:0007669"/>
    <property type="project" value="UniProtKB-SubCell"/>
</dbReference>
<keyword evidence="5 8" id="KW-0812">Transmembrane</keyword>
<evidence type="ECO:0000256" key="7">
    <source>
        <dbReference type="ARBA" id="ARBA00023136"/>
    </source>
</evidence>
<evidence type="ECO:0000256" key="1">
    <source>
        <dbReference type="ARBA" id="ARBA00004651"/>
    </source>
</evidence>
<feature type="transmembrane region" description="Helical" evidence="8">
    <location>
        <begin position="50"/>
        <end position="79"/>
    </location>
</feature>
<accession>A0A7Z7JFP7</accession>
<feature type="transmembrane region" description="Helical" evidence="8">
    <location>
        <begin position="173"/>
        <end position="203"/>
    </location>
</feature>
<keyword evidence="7 8" id="KW-0472">Membrane</keyword>
<dbReference type="InterPro" id="IPR052017">
    <property type="entry name" value="TSUP"/>
</dbReference>